<comment type="caution">
    <text evidence="1">The sequence shown here is derived from an EMBL/GenBank/DDBJ whole genome shotgun (WGS) entry which is preliminary data.</text>
</comment>
<protein>
    <submittedName>
        <fullName evidence="1">Uncharacterized protein</fullName>
    </submittedName>
</protein>
<accession>A0AAU9IGX4</accession>
<reference evidence="1" key="1">
    <citation type="submission" date="2021-09" db="EMBL/GenBank/DDBJ databases">
        <authorList>
            <consortium name="AG Swart"/>
            <person name="Singh M."/>
            <person name="Singh A."/>
            <person name="Seah K."/>
            <person name="Emmerich C."/>
        </authorList>
    </citation>
    <scope>NUCLEOTIDE SEQUENCE</scope>
    <source>
        <strain evidence="1">ATCC30299</strain>
    </source>
</reference>
<keyword evidence="2" id="KW-1185">Reference proteome</keyword>
<proteinExistence type="predicted"/>
<dbReference type="Proteomes" id="UP001162131">
    <property type="component" value="Unassembled WGS sequence"/>
</dbReference>
<gene>
    <name evidence="1" type="ORF">BSTOLATCC_MIC6616</name>
</gene>
<sequence>MWLARSLFEYWVVNISGYRRSCSESWRNISKSTICWGIYQSWSCFSWNSCDDPKFEAVNEYWEVKSDFALAWLLFRLENLNKKIEWISAIRKNIIIKRCYSRRTYPIFSLMNRRKSVMKD</sequence>
<evidence type="ECO:0000313" key="1">
    <source>
        <dbReference type="EMBL" id="CAG9312516.1"/>
    </source>
</evidence>
<dbReference type="EMBL" id="CAJZBQ010000006">
    <property type="protein sequence ID" value="CAG9312516.1"/>
    <property type="molecule type" value="Genomic_DNA"/>
</dbReference>
<dbReference type="AlphaFoldDB" id="A0AAU9IGX4"/>
<evidence type="ECO:0000313" key="2">
    <source>
        <dbReference type="Proteomes" id="UP001162131"/>
    </source>
</evidence>
<name>A0AAU9IGX4_9CILI</name>
<organism evidence="1 2">
    <name type="scientific">Blepharisma stoltei</name>
    <dbReference type="NCBI Taxonomy" id="1481888"/>
    <lineage>
        <taxon>Eukaryota</taxon>
        <taxon>Sar</taxon>
        <taxon>Alveolata</taxon>
        <taxon>Ciliophora</taxon>
        <taxon>Postciliodesmatophora</taxon>
        <taxon>Heterotrichea</taxon>
        <taxon>Heterotrichida</taxon>
        <taxon>Blepharismidae</taxon>
        <taxon>Blepharisma</taxon>
    </lineage>
</organism>